<evidence type="ECO:0000256" key="3">
    <source>
        <dbReference type="ARBA" id="ARBA00023157"/>
    </source>
</evidence>
<proteinExistence type="predicted"/>
<evidence type="ECO:0000256" key="2">
    <source>
        <dbReference type="ARBA" id="ARBA00022737"/>
    </source>
</evidence>
<dbReference type="InterPro" id="IPR007110">
    <property type="entry name" value="Ig-like_dom"/>
</dbReference>
<dbReference type="GO" id="GO:0002764">
    <property type="term" value="P:immune response-regulating signaling pathway"/>
    <property type="evidence" value="ECO:0007669"/>
    <property type="project" value="TreeGrafter"/>
</dbReference>
<evidence type="ECO:0000256" key="6">
    <source>
        <dbReference type="PIRSR" id="PIRSR001979-1"/>
    </source>
</evidence>
<name>A0A5F9DHC7_RABIT</name>
<dbReference type="FunFam" id="2.60.40.10:FF:000049">
    <property type="entry name" value="Leukocyte immunoglobulin-like receptor subfamily B member 1"/>
    <property type="match status" value="1"/>
</dbReference>
<dbReference type="Ensembl" id="ENSOCUT00000042235.1">
    <property type="protein sequence ID" value="ENSOCUP00000044747.1"/>
    <property type="gene ID" value="ENSOCUG00000010122.3"/>
</dbReference>
<dbReference type="GeneTree" id="ENSGT01150000286974"/>
<dbReference type="Bgee" id="ENSOCUG00000010122">
    <property type="expression patterns" value="Expressed in liver and 16 other cell types or tissues"/>
</dbReference>
<dbReference type="PROSITE" id="PS50835">
    <property type="entry name" value="IG_LIKE"/>
    <property type="match status" value="2"/>
</dbReference>
<evidence type="ECO:0000256" key="1">
    <source>
        <dbReference type="ARBA" id="ARBA00022729"/>
    </source>
</evidence>
<dbReference type="Proteomes" id="UP000001811">
    <property type="component" value="Unplaced"/>
</dbReference>
<reference evidence="8" key="2">
    <citation type="submission" date="2025-08" db="UniProtKB">
        <authorList>
            <consortium name="Ensembl"/>
        </authorList>
    </citation>
    <scope>IDENTIFICATION</scope>
    <source>
        <strain evidence="8">Thorbecke</strain>
    </source>
</reference>
<evidence type="ECO:0000259" key="7">
    <source>
        <dbReference type="PROSITE" id="PS50835"/>
    </source>
</evidence>
<evidence type="ECO:0000313" key="8">
    <source>
        <dbReference type="Ensembl" id="ENSOCUP00000044747.1"/>
    </source>
</evidence>
<dbReference type="SUPFAM" id="SSF48726">
    <property type="entry name" value="Immunoglobulin"/>
    <property type="match status" value="5"/>
</dbReference>
<dbReference type="InterPro" id="IPR003599">
    <property type="entry name" value="Ig_sub"/>
</dbReference>
<evidence type="ECO:0000313" key="9">
    <source>
        <dbReference type="Proteomes" id="UP000001811"/>
    </source>
</evidence>
<keyword evidence="2" id="KW-0677">Repeat</keyword>
<dbReference type="InterPro" id="IPR013783">
    <property type="entry name" value="Ig-like_fold"/>
</dbReference>
<dbReference type="SMART" id="SM00408">
    <property type="entry name" value="IGc2"/>
    <property type="match status" value="3"/>
</dbReference>
<organism evidence="8 9">
    <name type="scientific">Oryctolagus cuniculus</name>
    <name type="common">Rabbit</name>
    <dbReference type="NCBI Taxonomy" id="9986"/>
    <lineage>
        <taxon>Eukaryota</taxon>
        <taxon>Metazoa</taxon>
        <taxon>Chordata</taxon>
        <taxon>Craniata</taxon>
        <taxon>Vertebrata</taxon>
        <taxon>Euteleostomi</taxon>
        <taxon>Mammalia</taxon>
        <taxon>Eutheria</taxon>
        <taxon>Euarchontoglires</taxon>
        <taxon>Glires</taxon>
        <taxon>Lagomorpha</taxon>
        <taxon>Leporidae</taxon>
        <taxon>Oryctolagus</taxon>
    </lineage>
</organism>
<keyword evidence="1" id="KW-0732">Signal</keyword>
<evidence type="ECO:0000256" key="4">
    <source>
        <dbReference type="ARBA" id="ARBA00023180"/>
    </source>
</evidence>
<reference evidence="8" key="3">
    <citation type="submission" date="2025-09" db="UniProtKB">
        <authorList>
            <consortium name="Ensembl"/>
        </authorList>
    </citation>
    <scope>IDENTIFICATION</scope>
    <source>
        <strain evidence="8">Thorbecke</strain>
    </source>
</reference>
<protein>
    <submittedName>
        <fullName evidence="8">Alpha-1-B glycoprotein</fullName>
    </submittedName>
</protein>
<keyword evidence="4" id="KW-0325">Glycoprotein</keyword>
<keyword evidence="9" id="KW-1185">Reference proteome</keyword>
<dbReference type="PANTHER" id="PTHR11738">
    <property type="entry name" value="MHC CLASS I NK CELL RECEPTOR"/>
    <property type="match status" value="1"/>
</dbReference>
<dbReference type="SMART" id="SM00409">
    <property type="entry name" value="IG"/>
    <property type="match status" value="4"/>
</dbReference>
<dbReference type="InterPro" id="IPR003598">
    <property type="entry name" value="Ig_sub2"/>
</dbReference>
<accession>A0A5F9DHC7</accession>
<feature type="disulfide bond" evidence="6">
    <location>
        <begin position="48"/>
        <end position="95"/>
    </location>
</feature>
<feature type="domain" description="Ig-like" evidence="7">
    <location>
        <begin position="120"/>
        <end position="202"/>
    </location>
</feature>
<gene>
    <name evidence="8" type="primary">A1BG</name>
</gene>
<keyword evidence="3 6" id="KW-1015">Disulfide bond</keyword>
<dbReference type="InterPro" id="IPR050412">
    <property type="entry name" value="Ig-like_Receptors_ImmuneReg"/>
</dbReference>
<feature type="domain" description="Ig-like" evidence="7">
    <location>
        <begin position="408"/>
        <end position="478"/>
    </location>
</feature>
<dbReference type="InterPro" id="IPR036179">
    <property type="entry name" value="Ig-like_dom_sf"/>
</dbReference>
<dbReference type="PIRSF" id="PIRSF001979">
    <property type="entry name" value="Alpha_1B_glycoprot_prd"/>
    <property type="match status" value="1"/>
</dbReference>
<dbReference type="Gene3D" id="2.60.40.10">
    <property type="entry name" value="Immunoglobulins"/>
    <property type="match status" value="5"/>
</dbReference>
<feature type="disulfide bond" evidence="6">
    <location>
        <begin position="141"/>
        <end position="184"/>
    </location>
</feature>
<dbReference type="AlphaFoldDB" id="A0A5F9DHC7"/>
<sequence length="502" mass="54085">MLNECLWNECVRRKALPMGGLIWGTETRAATFFDPQPRLLADSTTLTCQAQVPTQDFELFKDGVVRDHVHVNTPAMEHRFLLAGETGDTHGLYRCRSGFGSGWTQLSNLLEVTEDGSLPPPLLSVEPVSWITPGLNITLLCQGARQGVTFSLKREGDSTFLEVAEAGPDGQATFPVHQAGNYSCSYRTHTAGDPSGPSATVTIEELAVPPPPRLDARDRLPRILKPGASMTLECVGPLSGVEFRLQQGKKDLLVPMSSTSPDRAFFHLNEVALGDSGPYTCSYRLRQEHSAWSRESAPLELVLSDGTLPAPELSAEPPSLRPAPGARVRLRCRGPRAGLRFALVREDTAGLEVRRLLSPPGAEASFELRAVSVVDSANYSCVYVDPAPPFAGSVASEPLELRVDGPLPRPQLRPLWSGAVTPGRDAVLRCESSVPGVAFELLRTGEEEAATGVGAHGPSADLELPYVGPRHAGNYSCRYRVWGPGGFVSELSDPVELLVAGR</sequence>
<reference evidence="8 9" key="1">
    <citation type="journal article" date="2011" name="Nature">
        <title>A high-resolution map of human evolutionary constraint using 29 mammals.</title>
        <authorList>
            <person name="Lindblad-Toh K."/>
            <person name="Garber M."/>
            <person name="Zuk O."/>
            <person name="Lin M.F."/>
            <person name="Parker B.J."/>
            <person name="Washietl S."/>
            <person name="Kheradpour P."/>
            <person name="Ernst J."/>
            <person name="Jordan G."/>
            <person name="Mauceli E."/>
            <person name="Ward L.D."/>
            <person name="Lowe C.B."/>
            <person name="Holloway A.K."/>
            <person name="Clamp M."/>
            <person name="Gnerre S."/>
            <person name="Alfoldi J."/>
            <person name="Beal K."/>
            <person name="Chang J."/>
            <person name="Clawson H."/>
            <person name="Cuff J."/>
            <person name="Di Palma F."/>
            <person name="Fitzgerald S."/>
            <person name="Flicek P."/>
            <person name="Guttman M."/>
            <person name="Hubisz M.J."/>
            <person name="Jaffe D.B."/>
            <person name="Jungreis I."/>
            <person name="Kent W.J."/>
            <person name="Kostka D."/>
            <person name="Lara M."/>
            <person name="Martins A.L."/>
            <person name="Massingham T."/>
            <person name="Moltke I."/>
            <person name="Raney B.J."/>
            <person name="Rasmussen M.D."/>
            <person name="Robinson J."/>
            <person name="Stark A."/>
            <person name="Vilella A.J."/>
            <person name="Wen J."/>
            <person name="Xie X."/>
            <person name="Zody M.C."/>
            <person name="Baldwin J."/>
            <person name="Bloom T."/>
            <person name="Chin C.W."/>
            <person name="Heiman D."/>
            <person name="Nicol R."/>
            <person name="Nusbaum C."/>
            <person name="Young S."/>
            <person name="Wilkinson J."/>
            <person name="Worley K.C."/>
            <person name="Kovar C.L."/>
            <person name="Muzny D.M."/>
            <person name="Gibbs R.A."/>
            <person name="Cree A."/>
            <person name="Dihn H.H."/>
            <person name="Fowler G."/>
            <person name="Jhangiani S."/>
            <person name="Joshi V."/>
            <person name="Lee S."/>
            <person name="Lewis L.R."/>
            <person name="Nazareth L.V."/>
            <person name="Okwuonu G."/>
            <person name="Santibanez J."/>
            <person name="Warren W.C."/>
            <person name="Mardis E.R."/>
            <person name="Weinstock G.M."/>
            <person name="Wilson R.K."/>
            <person name="Delehaunty K."/>
            <person name="Dooling D."/>
            <person name="Fronik C."/>
            <person name="Fulton L."/>
            <person name="Fulton B."/>
            <person name="Graves T."/>
            <person name="Minx P."/>
            <person name="Sodergren E."/>
            <person name="Birney E."/>
            <person name="Margulies E.H."/>
            <person name="Herrero J."/>
            <person name="Green E.D."/>
            <person name="Haussler D."/>
            <person name="Siepel A."/>
            <person name="Goldman N."/>
            <person name="Pollard K.S."/>
            <person name="Pedersen J.S."/>
            <person name="Lander E.S."/>
            <person name="Kellis M."/>
        </authorList>
    </citation>
    <scope>NUCLEOTIDE SEQUENCE [LARGE SCALE GENOMIC DNA]</scope>
    <source>
        <strain evidence="9">Thorbecke</strain>
    </source>
</reference>
<dbReference type="FunFam" id="2.60.40.10:FF:000033">
    <property type="entry name" value="Killer cell immunoglobulin-like receptor"/>
    <property type="match status" value="3"/>
</dbReference>
<dbReference type="PANTHER" id="PTHR11738:SF184">
    <property type="entry name" value="ALPHA-1B-GLYCOPROTEIN"/>
    <property type="match status" value="1"/>
</dbReference>
<evidence type="ECO:0000256" key="5">
    <source>
        <dbReference type="ARBA" id="ARBA00023319"/>
    </source>
</evidence>
<keyword evidence="5" id="KW-0393">Immunoglobulin domain</keyword>
<dbReference type="InterPro" id="IPR016332">
    <property type="entry name" value="A1B_glyco/leuk_Ig-like_rcpt"/>
</dbReference>